<comment type="caution">
    <text evidence="1">The sequence shown here is derived from an EMBL/GenBank/DDBJ whole genome shotgun (WGS) entry which is preliminary data.</text>
</comment>
<dbReference type="EMBL" id="BSYJ01000006">
    <property type="protein sequence ID" value="GMG88379.1"/>
    <property type="molecule type" value="Genomic_DNA"/>
</dbReference>
<reference evidence="1 2" key="1">
    <citation type="submission" date="2023-04" db="EMBL/GenBank/DDBJ databases">
        <title>Marinobulbifer ophiurae gen. nov., sp. Nov., isolate from tissue of brittle star Ophioplocus japonicus.</title>
        <authorList>
            <person name="Kawano K."/>
            <person name="Sawayama S."/>
            <person name="Nakagawa S."/>
        </authorList>
    </citation>
    <scope>NUCLEOTIDE SEQUENCE [LARGE SCALE GENOMIC DNA]</scope>
    <source>
        <strain evidence="1 2">NKW57</strain>
    </source>
</reference>
<organism evidence="1 2">
    <name type="scientific">Biformimicrobium ophioploci</name>
    <dbReference type="NCBI Taxonomy" id="3036711"/>
    <lineage>
        <taxon>Bacteria</taxon>
        <taxon>Pseudomonadati</taxon>
        <taxon>Pseudomonadota</taxon>
        <taxon>Gammaproteobacteria</taxon>
        <taxon>Cellvibrionales</taxon>
        <taxon>Microbulbiferaceae</taxon>
        <taxon>Biformimicrobium</taxon>
    </lineage>
</organism>
<dbReference type="SUPFAM" id="SSF50475">
    <property type="entry name" value="FMN-binding split barrel"/>
    <property type="match status" value="1"/>
</dbReference>
<dbReference type="InterPro" id="IPR012349">
    <property type="entry name" value="Split_barrel_FMN-bd"/>
</dbReference>
<evidence type="ECO:0000313" key="2">
    <source>
        <dbReference type="Proteomes" id="UP001224392"/>
    </source>
</evidence>
<dbReference type="Proteomes" id="UP001224392">
    <property type="component" value="Unassembled WGS sequence"/>
</dbReference>
<name>A0ABQ6M201_9GAMM</name>
<sequence>MSEDHVKNYDDVTMYGLTEEKEKELLLKQNELTFIWTNKDGHGLGVTMSYIWRKGRIWCTATSQRARMKALARDNRCSVVISSAGTDIDVSQSITFKGYAILHTDQETKDWFYPDFARHSNNPAPTPEQFVQFLDTEERIIIEVVPEKSIKFDGAIMRDMTNAAIAAGA</sequence>
<evidence type="ECO:0000313" key="1">
    <source>
        <dbReference type="EMBL" id="GMG88379.1"/>
    </source>
</evidence>
<accession>A0ABQ6M201</accession>
<protein>
    <recommendedName>
        <fullName evidence="3">Pyridoxamine 5'-phosphate oxidase putative domain-containing protein</fullName>
    </recommendedName>
</protein>
<proteinExistence type="predicted"/>
<evidence type="ECO:0008006" key="3">
    <source>
        <dbReference type="Google" id="ProtNLM"/>
    </source>
</evidence>
<gene>
    <name evidence="1" type="ORF">MNKW57_27000</name>
</gene>
<dbReference type="RefSeq" id="WP_285764992.1">
    <property type="nucleotide sequence ID" value="NZ_BSYJ01000006.1"/>
</dbReference>
<dbReference type="Gene3D" id="2.30.110.10">
    <property type="entry name" value="Electron Transport, Fmn-binding Protein, Chain A"/>
    <property type="match status" value="1"/>
</dbReference>
<keyword evidence="2" id="KW-1185">Reference proteome</keyword>